<dbReference type="NCBIfam" id="NF045587">
    <property type="entry name" value="T4P_biogen_EbsA"/>
    <property type="match status" value="1"/>
</dbReference>
<organism evidence="1">
    <name type="scientific">Trichodesmium erythraeum (strain IMS101)</name>
    <dbReference type="NCBI Taxonomy" id="203124"/>
    <lineage>
        <taxon>Bacteria</taxon>
        <taxon>Bacillati</taxon>
        <taxon>Cyanobacteriota</taxon>
        <taxon>Cyanophyceae</taxon>
        <taxon>Oscillatoriophycideae</taxon>
        <taxon>Oscillatoriales</taxon>
        <taxon>Microcoleaceae</taxon>
        <taxon>Trichodesmium</taxon>
    </lineage>
</organism>
<dbReference type="InterPro" id="IPR054652">
    <property type="entry name" value="T4P_EbsA-like"/>
</dbReference>
<name>Q110Z3_TRIEI</name>
<dbReference type="KEGG" id="ter:Tery_2748"/>
<gene>
    <name evidence="1" type="ordered locus">Tery_2748</name>
</gene>
<dbReference type="EMBL" id="CP000393">
    <property type="protein sequence ID" value="ABG51931.1"/>
    <property type="molecule type" value="Genomic_DNA"/>
</dbReference>
<dbReference type="OrthoDB" id="512629at2"/>
<dbReference type="AlphaFoldDB" id="Q110Z3"/>
<evidence type="ECO:0000313" key="1">
    <source>
        <dbReference type="EMBL" id="ABG51931.1"/>
    </source>
</evidence>
<dbReference type="eggNOG" id="ENOG50318FE">
    <property type="taxonomic scope" value="Bacteria"/>
</dbReference>
<protein>
    <submittedName>
        <fullName evidence="1">Uncharacterized protein</fullName>
    </submittedName>
</protein>
<accession>Q110Z3</accession>
<dbReference type="RefSeq" id="WP_011612292.1">
    <property type="nucleotide sequence ID" value="NC_008312.1"/>
</dbReference>
<dbReference type="HOGENOM" id="CLU_1955942_0_0_3"/>
<reference evidence="1" key="1">
    <citation type="submission" date="2006-06" db="EMBL/GenBank/DDBJ databases">
        <title>Complete sequence of Trichodesmium erythraeum IMS101.</title>
        <authorList>
            <consortium name="US DOE Joint Genome Institute"/>
            <person name="Copeland A."/>
            <person name="Lucas S."/>
            <person name="Lapidus A."/>
            <person name="Barry K."/>
            <person name="Detter J.C."/>
            <person name="Glavina del Rio T."/>
            <person name="Hammon N."/>
            <person name="Israni S."/>
            <person name="Dalin E."/>
            <person name="Tice H."/>
            <person name="Pitluck S."/>
            <person name="Kiss H."/>
            <person name="Munk A.C."/>
            <person name="Brettin T."/>
            <person name="Bruce D."/>
            <person name="Han C."/>
            <person name="Tapia R."/>
            <person name="Gilna P."/>
            <person name="Schmutz J."/>
            <person name="Larimer F."/>
            <person name="Land M."/>
            <person name="Hauser L."/>
            <person name="Kyrpides N."/>
            <person name="Kim E."/>
            <person name="Richardson P."/>
        </authorList>
    </citation>
    <scope>NUCLEOTIDE SEQUENCE [LARGE SCALE GENOMIC DNA]</scope>
    <source>
        <strain evidence="1">IMS101</strain>
    </source>
</reference>
<proteinExistence type="predicted"/>
<sequence>MSINQLKPADKGEIAVYSPYYPEKRRKYLGHAISLYKQKSLEGARSIEGNENIPFIITWNVSILPADITRFRMQFNGNQELSYELTMANYEFIDFLIDVLLNYNRTRTIDFSQSFYGKLLRYE</sequence>
<dbReference type="STRING" id="203124.Tery_2748"/>